<feature type="compositionally biased region" description="Pro residues" evidence="1">
    <location>
        <begin position="45"/>
        <end position="62"/>
    </location>
</feature>
<feature type="compositionally biased region" description="Basic and acidic residues" evidence="1">
    <location>
        <begin position="120"/>
        <end position="130"/>
    </location>
</feature>
<organism evidence="2 3">
    <name type="scientific">Sesamum alatum</name>
    <dbReference type="NCBI Taxonomy" id="300844"/>
    <lineage>
        <taxon>Eukaryota</taxon>
        <taxon>Viridiplantae</taxon>
        <taxon>Streptophyta</taxon>
        <taxon>Embryophyta</taxon>
        <taxon>Tracheophyta</taxon>
        <taxon>Spermatophyta</taxon>
        <taxon>Magnoliopsida</taxon>
        <taxon>eudicotyledons</taxon>
        <taxon>Gunneridae</taxon>
        <taxon>Pentapetalae</taxon>
        <taxon>asterids</taxon>
        <taxon>lamiids</taxon>
        <taxon>Lamiales</taxon>
        <taxon>Pedaliaceae</taxon>
        <taxon>Sesamum</taxon>
    </lineage>
</organism>
<reference evidence="2" key="2">
    <citation type="journal article" date="2024" name="Plant">
        <title>Genomic evolution and insights into agronomic trait innovations of Sesamum species.</title>
        <authorList>
            <person name="Miao H."/>
            <person name="Wang L."/>
            <person name="Qu L."/>
            <person name="Liu H."/>
            <person name="Sun Y."/>
            <person name="Le M."/>
            <person name="Wang Q."/>
            <person name="Wei S."/>
            <person name="Zheng Y."/>
            <person name="Lin W."/>
            <person name="Duan Y."/>
            <person name="Cao H."/>
            <person name="Xiong S."/>
            <person name="Wang X."/>
            <person name="Wei L."/>
            <person name="Li C."/>
            <person name="Ma Q."/>
            <person name="Ju M."/>
            <person name="Zhao R."/>
            <person name="Li G."/>
            <person name="Mu C."/>
            <person name="Tian Q."/>
            <person name="Mei H."/>
            <person name="Zhang T."/>
            <person name="Gao T."/>
            <person name="Zhang H."/>
        </authorList>
    </citation>
    <scope>NUCLEOTIDE SEQUENCE</scope>
    <source>
        <strain evidence="2">3651</strain>
    </source>
</reference>
<dbReference type="EMBL" id="JACGWO010000005">
    <property type="protein sequence ID" value="KAK4427631.1"/>
    <property type="molecule type" value="Genomic_DNA"/>
</dbReference>
<dbReference type="Proteomes" id="UP001293254">
    <property type="component" value="Unassembled WGS sequence"/>
</dbReference>
<gene>
    <name evidence="2" type="ORF">Salat_1532100</name>
</gene>
<name>A0AAE1YCA3_9LAMI</name>
<protein>
    <submittedName>
        <fullName evidence="2">Uncharacterized protein</fullName>
    </submittedName>
</protein>
<reference evidence="2" key="1">
    <citation type="submission" date="2020-06" db="EMBL/GenBank/DDBJ databases">
        <authorList>
            <person name="Li T."/>
            <person name="Hu X."/>
            <person name="Zhang T."/>
            <person name="Song X."/>
            <person name="Zhang H."/>
            <person name="Dai N."/>
            <person name="Sheng W."/>
            <person name="Hou X."/>
            <person name="Wei L."/>
        </authorList>
    </citation>
    <scope>NUCLEOTIDE SEQUENCE</scope>
    <source>
        <strain evidence="2">3651</strain>
        <tissue evidence="2">Leaf</tissue>
    </source>
</reference>
<feature type="region of interest" description="Disordered" evidence="1">
    <location>
        <begin position="157"/>
        <end position="180"/>
    </location>
</feature>
<evidence type="ECO:0000313" key="3">
    <source>
        <dbReference type="Proteomes" id="UP001293254"/>
    </source>
</evidence>
<feature type="region of interest" description="Disordered" evidence="1">
    <location>
        <begin position="1"/>
        <end position="135"/>
    </location>
</feature>
<evidence type="ECO:0000313" key="2">
    <source>
        <dbReference type="EMBL" id="KAK4427631.1"/>
    </source>
</evidence>
<sequence length="180" mass="19910">MQPEPHANKKMKVVSKSGNTCTETDKLANTSRGSHGDLPASSKPAPKPQPFKPPSFKPPSFKPPSHKQPWLPAYKPSTPQQQTATFRAPYPDTNINPLPPTPLHPSAPKVNIRAPPRMSGRHEVHHKQPPESKSVLSTCTFLEKDGKKYVTLSRLNDVLSQSKQKMDKGKKKDGRNAPFV</sequence>
<proteinExistence type="predicted"/>
<feature type="compositionally biased region" description="Polar residues" evidence="1">
    <location>
        <begin position="16"/>
        <end position="33"/>
    </location>
</feature>
<keyword evidence="3" id="KW-1185">Reference proteome</keyword>
<accession>A0AAE1YCA3</accession>
<dbReference type="AlphaFoldDB" id="A0AAE1YCA3"/>
<comment type="caution">
    <text evidence="2">The sequence shown here is derived from an EMBL/GenBank/DDBJ whole genome shotgun (WGS) entry which is preliminary data.</text>
</comment>
<evidence type="ECO:0000256" key="1">
    <source>
        <dbReference type="SAM" id="MobiDB-lite"/>
    </source>
</evidence>